<dbReference type="SUPFAM" id="SSF50494">
    <property type="entry name" value="Trypsin-like serine proteases"/>
    <property type="match status" value="1"/>
</dbReference>
<feature type="signal peptide" evidence="7">
    <location>
        <begin position="1"/>
        <end position="21"/>
    </location>
</feature>
<dbReference type="InterPro" id="IPR043504">
    <property type="entry name" value="Peptidase_S1_PA_chymotrypsin"/>
</dbReference>
<evidence type="ECO:0000256" key="1">
    <source>
        <dbReference type="ARBA" id="ARBA00022729"/>
    </source>
</evidence>
<dbReference type="CDD" id="cd00190">
    <property type="entry name" value="Tryp_SPc"/>
    <property type="match status" value="1"/>
</dbReference>
<dbReference type="PANTHER" id="PTHR24252">
    <property type="entry name" value="ACROSIN-RELATED"/>
    <property type="match status" value="1"/>
</dbReference>
<proteinExistence type="inferred from homology"/>
<gene>
    <name evidence="10" type="primary">LOC118281100</name>
</gene>
<evidence type="ECO:0000313" key="10">
    <source>
        <dbReference type="RefSeq" id="XP_050556456.1"/>
    </source>
</evidence>
<dbReference type="InterPro" id="IPR009003">
    <property type="entry name" value="Peptidase_S1_PA"/>
</dbReference>
<dbReference type="PANTHER" id="PTHR24252:SF7">
    <property type="entry name" value="HYALIN"/>
    <property type="match status" value="1"/>
</dbReference>
<keyword evidence="5" id="KW-0720">Serine protease</keyword>
<keyword evidence="3" id="KW-0325">Glycoprotein</keyword>
<feature type="chain" id="PRO_5040354328" evidence="7">
    <location>
        <begin position="22"/>
        <end position="664"/>
    </location>
</feature>
<dbReference type="PROSITE" id="PS00135">
    <property type="entry name" value="TRYPSIN_SER"/>
    <property type="match status" value="1"/>
</dbReference>
<evidence type="ECO:0000256" key="3">
    <source>
        <dbReference type="ARBA" id="ARBA00023180"/>
    </source>
</evidence>
<evidence type="ECO:0000256" key="7">
    <source>
        <dbReference type="SAM" id="SignalP"/>
    </source>
</evidence>
<evidence type="ECO:0000259" key="8">
    <source>
        <dbReference type="PROSITE" id="PS50240"/>
    </source>
</evidence>
<dbReference type="PROSITE" id="PS50240">
    <property type="entry name" value="TRYPSIN_DOM"/>
    <property type="match status" value="1"/>
</dbReference>
<feature type="compositionally biased region" description="Low complexity" evidence="6">
    <location>
        <begin position="201"/>
        <end position="240"/>
    </location>
</feature>
<dbReference type="GO" id="GO:0006508">
    <property type="term" value="P:proteolysis"/>
    <property type="evidence" value="ECO:0007669"/>
    <property type="project" value="UniProtKB-KW"/>
</dbReference>
<keyword evidence="2" id="KW-1015">Disulfide bond</keyword>
<dbReference type="GO" id="GO:0004252">
    <property type="term" value="F:serine-type endopeptidase activity"/>
    <property type="evidence" value="ECO:0007669"/>
    <property type="project" value="InterPro"/>
</dbReference>
<feature type="compositionally biased region" description="Polar residues" evidence="6">
    <location>
        <begin position="330"/>
        <end position="339"/>
    </location>
</feature>
<dbReference type="SMART" id="SM00020">
    <property type="entry name" value="Tryp_SPc"/>
    <property type="match status" value="1"/>
</dbReference>
<sequence length="664" mass="74800">MGRTWALTSLLAFSVISNATGQYYDVLQGLQQLFQQYQPQDFINQQYNVPTKPPQNWRHQGNRRTQAPTNQYEYTFATTEHPVLRKNSSHTNFNSRNLSNKNENSNVLLGDLYPYGTTKAPKLRGKFTTTERYNNIYFNNDVRTTDNVFGSDFIRPVTENIFAPKPANLIYESHNYETNYPNNGNRNQNYNINRGILNTDYNTDYTSNNRNPESYNNNRGNSNRRINNENSNGNRNTNFNGFLNTDSPNYDRPDNKRPFETQDYNNQAGNRGESNYNRVPTTFEIPNFNQDGNRGGNYNQNYPSDNPLINRPGVKPAPVNDDLPPITNRPVFNNNNGYNRPTERPVETNGEPEILIGPDEDDMSDREKRRYEDMTERMCERYKALTIKKIVALPLVPSPDPVEVNVSDCTPINVPLIIGGKVVSIKEFPHMALIGWQKLKNTGYSWKCGGSLISDQYVLTAGHCTYQDKDYDVVSGPPQAVQLGSSYLDDPGALVVKVQAVIRHPKYKQRRAYHDIALIKLANKVKFSEVIRPACLGEPPPEGKSIIATGWGRTEFGGDHSFVLRSVSLPVWNMEECREVWGTSLKLPNGVTADSHLCAGEKVGGKDTCQGDSGGPVQLQSGCVWRVVGVTSYGRSCGAPHTPALYARLPRAFVGAQLFGENYQ</sequence>
<evidence type="ECO:0000256" key="5">
    <source>
        <dbReference type="RuleBase" id="RU363034"/>
    </source>
</evidence>
<feature type="compositionally biased region" description="Polar residues" evidence="6">
    <location>
        <begin position="262"/>
        <end position="280"/>
    </location>
</feature>
<dbReference type="RefSeq" id="XP_050556456.1">
    <property type="nucleotide sequence ID" value="XM_050700499.1"/>
</dbReference>
<keyword evidence="5" id="KW-0378">Hydrolase</keyword>
<dbReference type="InterPro" id="IPR033116">
    <property type="entry name" value="TRYPSIN_SER"/>
</dbReference>
<feature type="domain" description="Peptidase S1" evidence="8">
    <location>
        <begin position="417"/>
        <end position="664"/>
    </location>
</feature>
<feature type="region of interest" description="Disordered" evidence="6">
    <location>
        <begin position="201"/>
        <end position="366"/>
    </location>
</feature>
<dbReference type="Gene3D" id="2.40.10.10">
    <property type="entry name" value="Trypsin-like serine proteases"/>
    <property type="match status" value="1"/>
</dbReference>
<dbReference type="InterPro" id="IPR001314">
    <property type="entry name" value="Peptidase_S1A"/>
</dbReference>
<evidence type="ECO:0000256" key="6">
    <source>
        <dbReference type="SAM" id="MobiDB-lite"/>
    </source>
</evidence>
<dbReference type="InterPro" id="IPR001254">
    <property type="entry name" value="Trypsin_dom"/>
</dbReference>
<dbReference type="AlphaFoldDB" id="A0A9R0E146"/>
<evidence type="ECO:0000256" key="4">
    <source>
        <dbReference type="ARBA" id="ARBA00024195"/>
    </source>
</evidence>
<comment type="similarity">
    <text evidence="4">Belongs to the peptidase S1 family. CLIP subfamily.</text>
</comment>
<reference evidence="10" key="1">
    <citation type="submission" date="2025-08" db="UniProtKB">
        <authorList>
            <consortium name="RefSeq"/>
        </authorList>
    </citation>
    <scope>IDENTIFICATION</scope>
    <source>
        <tissue evidence="10">Whole larval tissue</tissue>
    </source>
</reference>
<organism evidence="9 10">
    <name type="scientific">Spodoptera frugiperda</name>
    <name type="common">Fall armyworm</name>
    <dbReference type="NCBI Taxonomy" id="7108"/>
    <lineage>
        <taxon>Eukaryota</taxon>
        <taxon>Metazoa</taxon>
        <taxon>Ecdysozoa</taxon>
        <taxon>Arthropoda</taxon>
        <taxon>Hexapoda</taxon>
        <taxon>Insecta</taxon>
        <taxon>Pterygota</taxon>
        <taxon>Neoptera</taxon>
        <taxon>Endopterygota</taxon>
        <taxon>Lepidoptera</taxon>
        <taxon>Glossata</taxon>
        <taxon>Ditrysia</taxon>
        <taxon>Noctuoidea</taxon>
        <taxon>Noctuidae</taxon>
        <taxon>Amphipyrinae</taxon>
        <taxon>Spodoptera</taxon>
    </lineage>
</organism>
<dbReference type="Pfam" id="PF00089">
    <property type="entry name" value="Trypsin"/>
    <property type="match status" value="1"/>
</dbReference>
<keyword evidence="9" id="KW-1185">Reference proteome</keyword>
<feature type="compositionally biased region" description="Polar residues" evidence="6">
    <location>
        <begin position="287"/>
        <end position="304"/>
    </location>
</feature>
<accession>A0A9R0E146</accession>
<protein>
    <submittedName>
        <fullName evidence="10">Serine protease Hayan-like</fullName>
    </submittedName>
</protein>
<dbReference type="FunFam" id="2.40.10.10:FF:000028">
    <property type="entry name" value="Serine protease easter"/>
    <property type="match status" value="1"/>
</dbReference>
<dbReference type="GeneID" id="118281100"/>
<keyword evidence="1 7" id="KW-0732">Signal</keyword>
<dbReference type="PROSITE" id="PS00134">
    <property type="entry name" value="TRYPSIN_HIS"/>
    <property type="match status" value="1"/>
</dbReference>
<dbReference type="OrthoDB" id="7421764at2759"/>
<evidence type="ECO:0000313" key="9">
    <source>
        <dbReference type="Proteomes" id="UP000829999"/>
    </source>
</evidence>
<keyword evidence="5" id="KW-0645">Protease</keyword>
<dbReference type="PRINTS" id="PR00722">
    <property type="entry name" value="CHYMOTRYPSIN"/>
</dbReference>
<feature type="compositionally biased region" description="Basic and acidic residues" evidence="6">
    <location>
        <begin position="249"/>
        <end position="260"/>
    </location>
</feature>
<dbReference type="InterPro" id="IPR018114">
    <property type="entry name" value="TRYPSIN_HIS"/>
</dbReference>
<name>A0A9R0E146_SPOFR</name>
<evidence type="ECO:0000256" key="2">
    <source>
        <dbReference type="ARBA" id="ARBA00023157"/>
    </source>
</evidence>
<dbReference type="Proteomes" id="UP000829999">
    <property type="component" value="Chromosome 19"/>
</dbReference>